<organism evidence="6 7">
    <name type="scientific">Cohnella rhizosphaerae</name>
    <dbReference type="NCBI Taxonomy" id="1457232"/>
    <lineage>
        <taxon>Bacteria</taxon>
        <taxon>Bacillati</taxon>
        <taxon>Bacillota</taxon>
        <taxon>Bacilli</taxon>
        <taxon>Bacillales</taxon>
        <taxon>Paenibacillaceae</taxon>
        <taxon>Cohnella</taxon>
    </lineage>
</organism>
<keyword evidence="4" id="KW-1133">Transmembrane helix</keyword>
<dbReference type="RefSeq" id="WP_277538624.1">
    <property type="nucleotide sequence ID" value="NZ_JAPDIA010000009.1"/>
</dbReference>
<dbReference type="SUPFAM" id="SSF158472">
    <property type="entry name" value="HAMP domain-like"/>
    <property type="match status" value="1"/>
</dbReference>
<proteinExistence type="predicted"/>
<dbReference type="InterPro" id="IPR010559">
    <property type="entry name" value="Sig_transdc_His_kin_internal"/>
</dbReference>
<dbReference type="PANTHER" id="PTHR42713">
    <property type="entry name" value="HISTIDINE KINASE-RELATED"/>
    <property type="match status" value="1"/>
</dbReference>
<evidence type="ECO:0000313" key="6">
    <source>
        <dbReference type="EMBL" id="MDG0814034.1"/>
    </source>
</evidence>
<dbReference type="Gene3D" id="6.10.340.10">
    <property type="match status" value="1"/>
</dbReference>
<dbReference type="GO" id="GO:0000155">
    <property type="term" value="F:phosphorelay sensor kinase activity"/>
    <property type="evidence" value="ECO:0007669"/>
    <property type="project" value="InterPro"/>
</dbReference>
<reference evidence="6" key="1">
    <citation type="submission" date="2022-10" db="EMBL/GenBank/DDBJ databases">
        <title>Comparative genomic analysis of Cohnella hashimotonis sp. nov., isolated from the International Space Station.</title>
        <authorList>
            <person name="Simpson A."/>
            <person name="Venkateswaran K."/>
        </authorList>
    </citation>
    <scope>NUCLEOTIDE SEQUENCE</scope>
    <source>
        <strain evidence="6">DSM 28161</strain>
    </source>
</reference>
<dbReference type="PANTHER" id="PTHR42713:SF2">
    <property type="entry name" value="TWO-COMPONENT SENSOR KINASE YESM"/>
    <property type="match status" value="1"/>
</dbReference>
<comment type="caution">
    <text evidence="6">The sequence shown here is derived from an EMBL/GenBank/DDBJ whole genome shotgun (WGS) entry which is preliminary data.</text>
</comment>
<feature type="domain" description="HAMP" evidence="5">
    <location>
        <begin position="314"/>
        <end position="366"/>
    </location>
</feature>
<sequence>MIARIRHAVDRLRFRQKLVLSYLFISLIPILFLGTYSYNQSKHFLNDQAMDDFRGSAGIFAESIRANMDRYETMASLVLYNDIIQKILSKRYLDLFNLYDDLTEFLNPYLNMLLNLNKDTLQLTIYTENQMPEYGDYINRIERIEDMPWYAALQDGNRPQWFHEPNQLFLASRFPKLRPAGNADKAAGSAGDENVLYIRVNNRNLFASLPDAMKDQWVFLVDASGTTVYANQNMDEQMTRTLAGIVDRPEGHLKIGGTDMILIKQPVPATDWLLYCLVPYRNLAQHSGSIVRATLIVAGLCLLILIVIIAVFAKSMIRQIYKLNNWMRRVEEGELELRIKSTSQDEIGELTRRFGNMLQRINELINEGYKNKIKQKEAELSALKSQITPHFLYNTLSFINWKAVKKRRSRAQPDGHQPVQVLSDRA</sequence>
<dbReference type="InterPro" id="IPR003660">
    <property type="entry name" value="HAMP_dom"/>
</dbReference>
<evidence type="ECO:0000313" key="7">
    <source>
        <dbReference type="Proteomes" id="UP001153404"/>
    </source>
</evidence>
<comment type="subcellular location">
    <subcellularLocation>
        <location evidence="1">Cell membrane</location>
    </subcellularLocation>
</comment>
<dbReference type="InterPro" id="IPR051552">
    <property type="entry name" value="HptR"/>
</dbReference>
<keyword evidence="4" id="KW-0812">Transmembrane</keyword>
<evidence type="ECO:0000256" key="1">
    <source>
        <dbReference type="ARBA" id="ARBA00004236"/>
    </source>
</evidence>
<keyword evidence="7" id="KW-1185">Reference proteome</keyword>
<gene>
    <name evidence="6" type="ORF">OMP40_35680</name>
</gene>
<protein>
    <submittedName>
        <fullName evidence="6">HAMP domain-containing protein</fullName>
    </submittedName>
</protein>
<accession>A0A9X4QWU6</accession>
<name>A0A9X4QWU6_9BACL</name>
<evidence type="ECO:0000256" key="2">
    <source>
        <dbReference type="ARBA" id="ARBA00022475"/>
    </source>
</evidence>
<dbReference type="Pfam" id="PF00672">
    <property type="entry name" value="HAMP"/>
    <property type="match status" value="1"/>
</dbReference>
<dbReference type="GO" id="GO:0005886">
    <property type="term" value="C:plasma membrane"/>
    <property type="evidence" value="ECO:0007669"/>
    <property type="project" value="UniProtKB-SubCell"/>
</dbReference>
<evidence type="ECO:0000256" key="4">
    <source>
        <dbReference type="SAM" id="Phobius"/>
    </source>
</evidence>
<dbReference type="Proteomes" id="UP001153404">
    <property type="component" value="Unassembled WGS sequence"/>
</dbReference>
<dbReference type="CDD" id="cd06225">
    <property type="entry name" value="HAMP"/>
    <property type="match status" value="1"/>
</dbReference>
<dbReference type="Pfam" id="PF06580">
    <property type="entry name" value="His_kinase"/>
    <property type="match status" value="1"/>
</dbReference>
<dbReference type="PROSITE" id="PS50885">
    <property type="entry name" value="HAMP"/>
    <property type="match status" value="1"/>
</dbReference>
<feature type="transmembrane region" description="Helical" evidence="4">
    <location>
        <begin position="20"/>
        <end position="38"/>
    </location>
</feature>
<dbReference type="AlphaFoldDB" id="A0A9X4QWU6"/>
<keyword evidence="3 4" id="KW-0472">Membrane</keyword>
<evidence type="ECO:0000256" key="3">
    <source>
        <dbReference type="ARBA" id="ARBA00023136"/>
    </source>
</evidence>
<keyword evidence="2" id="KW-1003">Cell membrane</keyword>
<feature type="transmembrane region" description="Helical" evidence="4">
    <location>
        <begin position="290"/>
        <end position="313"/>
    </location>
</feature>
<dbReference type="EMBL" id="JAPDIA010000009">
    <property type="protein sequence ID" value="MDG0814034.1"/>
    <property type="molecule type" value="Genomic_DNA"/>
</dbReference>
<evidence type="ECO:0000259" key="5">
    <source>
        <dbReference type="PROSITE" id="PS50885"/>
    </source>
</evidence>
<dbReference type="SMART" id="SM00304">
    <property type="entry name" value="HAMP"/>
    <property type="match status" value="1"/>
</dbReference>